<gene>
    <name evidence="2" type="ORF">AB0E89_38110</name>
</gene>
<dbReference type="InterPro" id="IPR037401">
    <property type="entry name" value="SnoaL-like"/>
</dbReference>
<evidence type="ECO:0000259" key="1">
    <source>
        <dbReference type="Pfam" id="PF12680"/>
    </source>
</evidence>
<dbReference type="Gene3D" id="3.10.450.50">
    <property type="match status" value="1"/>
</dbReference>
<organism evidence="2 3">
    <name type="scientific">Streptomyces sp. 900129855</name>
    <dbReference type="NCBI Taxonomy" id="3155129"/>
    <lineage>
        <taxon>Bacteria</taxon>
        <taxon>Bacillati</taxon>
        <taxon>Actinomycetota</taxon>
        <taxon>Actinomycetes</taxon>
        <taxon>Kitasatosporales</taxon>
        <taxon>Streptomycetaceae</taxon>
        <taxon>Streptomyces</taxon>
    </lineage>
</organism>
<dbReference type="PANTHER" id="PTHR38436">
    <property type="entry name" value="POLYKETIDE CYCLASE SNOAL-LIKE DOMAIN"/>
    <property type="match status" value="1"/>
</dbReference>
<dbReference type="SUPFAM" id="SSF54427">
    <property type="entry name" value="NTF2-like"/>
    <property type="match status" value="1"/>
</dbReference>
<accession>A0ABV2ZUP8</accession>
<evidence type="ECO:0000313" key="3">
    <source>
        <dbReference type="Proteomes" id="UP001550739"/>
    </source>
</evidence>
<name>A0ABV2ZUP8_9ACTN</name>
<evidence type="ECO:0000313" key="2">
    <source>
        <dbReference type="EMBL" id="MEU3786291.1"/>
    </source>
</evidence>
<sequence length="156" mass="17422">MGQAREVMDRLTEAVTTHAEPRRIAELYAQDAVAFTPDAGEIHGRDNIAEYWRQMTEMVPDGSFESVHAYEIGNTAIDEGFFSGRNTGPIQLPTGESLPATQKEVRIRGVDLATVDADGRIVDYRLYFDEMEFMGQLGLLPDEPSHEPSHDPSREP</sequence>
<dbReference type="EMBL" id="JBEZVE010000027">
    <property type="protein sequence ID" value="MEU3786291.1"/>
    <property type="molecule type" value="Genomic_DNA"/>
</dbReference>
<protein>
    <submittedName>
        <fullName evidence="2">Nuclear transport factor 2 family protein</fullName>
    </submittedName>
</protein>
<comment type="caution">
    <text evidence="2">The sequence shown here is derived from an EMBL/GenBank/DDBJ whole genome shotgun (WGS) entry which is preliminary data.</text>
</comment>
<proteinExistence type="predicted"/>
<dbReference type="Pfam" id="PF12680">
    <property type="entry name" value="SnoaL_2"/>
    <property type="match status" value="1"/>
</dbReference>
<dbReference type="PANTHER" id="PTHR38436:SF1">
    <property type="entry name" value="ESTER CYCLASE"/>
    <property type="match status" value="1"/>
</dbReference>
<dbReference type="Proteomes" id="UP001550739">
    <property type="component" value="Unassembled WGS sequence"/>
</dbReference>
<keyword evidence="3" id="KW-1185">Reference proteome</keyword>
<reference evidence="2 3" key="1">
    <citation type="submission" date="2024-06" db="EMBL/GenBank/DDBJ databases">
        <title>The Natural Products Discovery Center: Release of the First 8490 Sequenced Strains for Exploring Actinobacteria Biosynthetic Diversity.</title>
        <authorList>
            <person name="Kalkreuter E."/>
            <person name="Kautsar S.A."/>
            <person name="Yang D."/>
            <person name="Bader C.D."/>
            <person name="Teijaro C.N."/>
            <person name="Fluegel L."/>
            <person name="Davis C.M."/>
            <person name="Simpson J.R."/>
            <person name="Lauterbach L."/>
            <person name="Steele A.D."/>
            <person name="Gui C."/>
            <person name="Meng S."/>
            <person name="Li G."/>
            <person name="Viehrig K."/>
            <person name="Ye F."/>
            <person name="Su P."/>
            <person name="Kiefer A.F."/>
            <person name="Nichols A."/>
            <person name="Cepeda A.J."/>
            <person name="Yan W."/>
            <person name="Fan B."/>
            <person name="Jiang Y."/>
            <person name="Adhikari A."/>
            <person name="Zheng C.-J."/>
            <person name="Schuster L."/>
            <person name="Cowan T.M."/>
            <person name="Smanski M.J."/>
            <person name="Chevrette M.G."/>
            <person name="De Carvalho L.P.S."/>
            <person name="Shen B."/>
        </authorList>
    </citation>
    <scope>NUCLEOTIDE SEQUENCE [LARGE SCALE GENOMIC DNA]</scope>
    <source>
        <strain evidence="2 3">NPDC033843</strain>
    </source>
</reference>
<dbReference type="InterPro" id="IPR009959">
    <property type="entry name" value="Cyclase_SnoaL-like"/>
</dbReference>
<feature type="domain" description="SnoaL-like" evidence="1">
    <location>
        <begin position="10"/>
        <end position="124"/>
    </location>
</feature>
<dbReference type="RefSeq" id="WP_334577992.1">
    <property type="nucleotide sequence ID" value="NZ_JBEZVE010000027.1"/>
</dbReference>
<dbReference type="InterPro" id="IPR032710">
    <property type="entry name" value="NTF2-like_dom_sf"/>
</dbReference>